<gene>
    <name evidence="2" type="ORF">HMPREF0872_01195</name>
</gene>
<keyword evidence="3" id="KW-1185">Reference proteome</keyword>
<dbReference type="PANTHER" id="PTHR30032:SF4">
    <property type="entry name" value="AMIDASE ENHANCER"/>
    <property type="match status" value="1"/>
</dbReference>
<proteinExistence type="predicted"/>
<evidence type="ECO:0000313" key="3">
    <source>
        <dbReference type="Proteomes" id="UP000029628"/>
    </source>
</evidence>
<dbReference type="Proteomes" id="UP000029628">
    <property type="component" value="Unassembled WGS sequence"/>
</dbReference>
<dbReference type="AlphaFoldDB" id="A0A096ANH1"/>
<evidence type="ECO:0000259" key="1">
    <source>
        <dbReference type="Pfam" id="PF08486"/>
    </source>
</evidence>
<dbReference type="InterPro" id="IPR013486">
    <property type="entry name" value="SpoIID/LytB"/>
</dbReference>
<name>A0A096ANH1_9FIRM</name>
<sequence length="400" mass="44554">MTPIRKSSIDKKDTTPYIRVLLREQCQQIAVMSRARIVVGDDKDTTVDTFFPAMVRVPIMVKNNNIVVDKKVYGPMITVQSISANEAISIDGQDYRGSIFFIATGPNSMTMINHVPLEEYLYGVVPQEAIPSWPMSALEAQAVAARTYAIYTMNNNKNKLYDIQPTTKNQVYGGKSGEYTNTTRAVDATRGVIIRYNGRPINALFHSDSGGYTENSENVWGTNLPYLQGVKDENQSAPTATWLVSISKKQLEEKLYHAGKSVGTLHSIQLSPLVAPPIYTIDRGVSGRIKSAVFIGSKGHVTISGDALMAILGLKSTLFDFYINHKPTTMSWDRKQEKIYHTFTKNNDMIYIKGHGCGHGVGLSQWGAAEMAKRATHEDVNFYKTILRHYYTGVSIDTIY</sequence>
<dbReference type="InterPro" id="IPR013693">
    <property type="entry name" value="SpoIID/LytB_N"/>
</dbReference>
<dbReference type="Pfam" id="PF08486">
    <property type="entry name" value="SpoIID"/>
    <property type="match status" value="1"/>
</dbReference>
<dbReference type="EMBL" id="JRNT01000005">
    <property type="protein sequence ID" value="KGF48236.1"/>
    <property type="molecule type" value="Genomic_DNA"/>
</dbReference>
<reference evidence="2 3" key="1">
    <citation type="submission" date="2014-07" db="EMBL/GenBank/DDBJ databases">
        <authorList>
            <person name="McCorrison J."/>
            <person name="Sanka R."/>
            <person name="Torralba M."/>
            <person name="Gillis M."/>
            <person name="Haft D.H."/>
            <person name="Methe B."/>
            <person name="Sutton G."/>
            <person name="Nelson K.E."/>
        </authorList>
    </citation>
    <scope>NUCLEOTIDE SEQUENCE [LARGE SCALE GENOMIC DNA]</scope>
    <source>
        <strain evidence="2 3">DNF00314</strain>
    </source>
</reference>
<dbReference type="GO" id="GO:0030288">
    <property type="term" value="C:outer membrane-bounded periplasmic space"/>
    <property type="evidence" value="ECO:0007669"/>
    <property type="project" value="TreeGrafter"/>
</dbReference>
<dbReference type="PANTHER" id="PTHR30032">
    <property type="entry name" value="N-ACETYLMURAMOYL-L-ALANINE AMIDASE-RELATED"/>
    <property type="match status" value="1"/>
</dbReference>
<dbReference type="InterPro" id="IPR051922">
    <property type="entry name" value="Bact_Sporulation_Assoc"/>
</dbReference>
<comment type="caution">
    <text evidence="2">The sequence shown here is derived from an EMBL/GenBank/DDBJ whole genome shotgun (WGS) entry which is preliminary data.</text>
</comment>
<organism evidence="2 3">
    <name type="scientific">Veillonella montpellierensis DNF00314</name>
    <dbReference type="NCBI Taxonomy" id="1401067"/>
    <lineage>
        <taxon>Bacteria</taxon>
        <taxon>Bacillati</taxon>
        <taxon>Bacillota</taxon>
        <taxon>Negativicutes</taxon>
        <taxon>Veillonellales</taxon>
        <taxon>Veillonellaceae</taxon>
        <taxon>Veillonella</taxon>
    </lineage>
</organism>
<accession>A0A096ANH1</accession>
<feature type="domain" description="Sporulation stage II protein D amidase enhancer LytB N-terminal" evidence="1">
    <location>
        <begin position="108"/>
        <end position="196"/>
    </location>
</feature>
<dbReference type="NCBIfam" id="TIGR02669">
    <property type="entry name" value="SpoIID_LytB"/>
    <property type="match status" value="1"/>
</dbReference>
<evidence type="ECO:0000313" key="2">
    <source>
        <dbReference type="EMBL" id="KGF48236.1"/>
    </source>
</evidence>
<dbReference type="eggNOG" id="COG2385">
    <property type="taxonomic scope" value="Bacteria"/>
</dbReference>
<protein>
    <recommendedName>
        <fullName evidence="1">Sporulation stage II protein D amidase enhancer LytB N-terminal domain-containing protein</fullName>
    </recommendedName>
</protein>
<dbReference type="GO" id="GO:0030435">
    <property type="term" value="P:sporulation resulting in formation of a cellular spore"/>
    <property type="evidence" value="ECO:0007669"/>
    <property type="project" value="InterPro"/>
</dbReference>